<dbReference type="EMBL" id="HBUF01275075">
    <property type="protein sequence ID" value="CAG6686151.1"/>
    <property type="molecule type" value="Transcribed_RNA"/>
</dbReference>
<feature type="compositionally biased region" description="Basic and acidic residues" evidence="13">
    <location>
        <begin position="48"/>
        <end position="62"/>
    </location>
</feature>
<keyword evidence="4 12" id="KW-0548">Nucleotidyltransferase</keyword>
<dbReference type="Gene3D" id="1.10.132.60">
    <property type="entry name" value="DNA polymerase family B, C-terminal domain"/>
    <property type="match status" value="1"/>
</dbReference>
<sequence length="1476" mass="169356">MEGGRAKRQKVDKTNKFAAFQKLKDLKDQGVKNKYEFTADENVYEEVSEREYTDRVLKRQEDDWIDDDGGDGYVEDGREIFDDDIEDVPQDKEKGKKKKNKNVQKPDAKKGDIQKLLANMPTKKKKKEDVQLNNDDVLADLLSEVNTTVAPTLKLNTKTNQIVQPKPEPPQTSAKEYLANFSKPIRVEKPVEKKPLKRESSPPITKHAAKIQKSEEKTVEVEVKEEPVDDGLWEQMQIDDWDPSQKTEEIHEQTKAELQIETIDSQTIEDNVKSDVKSTVVDSEFDVEMELPTDPIPEKKEIKCSEWESVQTEPTTSEPQVQSRPVDDTLPLVTDHEDKKVFRMYYLDTFEDIYKQPGTVYLFGKVFVKETNAHVSCCVIVQNIERKIYLLPRSKHLQTQEPISIADVYAEFDELATQYKILDFKSRKIEKKYAFNLPGIPDLSDYLEVRYSAKCPALPSDLTGNTFSHVFGTKTSFLENLLLEQKIKGPSWLEFPEAEKFPSRISWCKYEVLCNNMDTIRVSQVEGLVPPPLVVASINVQTVTNAQKQNEIIAIGCLINTSFPINKAPPANPFNQHFCVINKPSDMSWPYDNKEIVTNRNANTTVEKINSERALLNFFLTKLSNIDPDLIVGHDILNFDIEVLLSRMNAHKVPQWSRLCRIRRGNELMGLKVRGASAMSGRLLCDIKVSAMELIRARSYDLETLCQQVLHIKHEVKTEFSTLEVREMFKNSRSIVEFIKFTMLHASYIIKIMCELNVLPLAIQITNICGNVLSRTLMGGRSERNEFLLLHAFHEKSYLLPDKSYGKDKKKEGEGGVEANKGKRKKAAYSGGLVLEPKKGFYDKFIILMDFNSLYPSIIQEYNICFTTLPVRMLHDTDIMTMTEYLPDQQVETGILPSEIKKLVESRRQVKSMMKTPNLSQDLLMQYDIRQKALKLTANSMYGCLGFPNSRFFAQPLAALVTAKGREILLNTKSLVENLNYEVIYGDTDSLMISCNVTDYDSVFKIGNQIKSECNKLYKQLELDIDGVYKYMLLLKKKKYAALSISKQANGKMICTQEIKGVDVVRRDWSQLASEAGKFVISQILDEASYNDYTLDDRLQNIHEHMKKIRIDLDNGAVPLSLLEITKQLTKAPEEYTDRKALAHVQVALRLNLTNNKKLKQGDTISYIICMDGTNEAATQRAYNIEELKQNKELKIDINYYLSQQIHPVVTRLLEPIEGTDAVRIAECLGLDTTLYRSQIKESIQQSEENILGVGEAEEVKYHFCDKFEFICMNPACKQVNIIESPTRQSDHGVVFVLDECVNSDCKVPPYSYLPHLINKLSQDMNKYIVKYYEGWLKCEDPGCTEQTRRCPLGLKTRLCTSCHKYKLHRVYTELQLYQQLSFFHYICDITKALTKTETPGLKFDSETYLGYCKIKQHVERFLESSAYNVVDLKKLFSNEEKQVKISRGKEREVVSNEGDEEYEFDFDLGEYSDIS</sequence>
<dbReference type="FunFam" id="3.30.70.2820:FF:000001">
    <property type="entry name" value="DNA polymerase"/>
    <property type="match status" value="1"/>
</dbReference>
<feature type="domain" description="DNA polymerase alpha catalytic subunit N-terminal" evidence="17">
    <location>
        <begin position="21"/>
        <end position="82"/>
    </location>
</feature>
<name>A0A8D8TCJ3_9HEMI</name>
<dbReference type="FunFam" id="1.10.132.60:FF:000004">
    <property type="entry name" value="DNA polymerase"/>
    <property type="match status" value="1"/>
</dbReference>
<feature type="compositionally biased region" description="Basic and acidic residues" evidence="13">
    <location>
        <begin position="104"/>
        <end position="113"/>
    </location>
</feature>
<feature type="domain" description="DNA-directed DNA polymerase family B multifunctional" evidence="14">
    <location>
        <begin position="773"/>
        <end position="1217"/>
    </location>
</feature>
<dbReference type="Gene3D" id="1.10.3200.20">
    <property type="entry name" value="DNA Polymerase alpha, zinc finger"/>
    <property type="match status" value="1"/>
</dbReference>
<dbReference type="InterPro" id="IPR017964">
    <property type="entry name" value="DNA-dir_DNA_pol_B_CS"/>
</dbReference>
<evidence type="ECO:0000313" key="18">
    <source>
        <dbReference type="EMBL" id="CAG6686151.1"/>
    </source>
</evidence>
<dbReference type="GO" id="GO:0003688">
    <property type="term" value="F:DNA replication origin binding"/>
    <property type="evidence" value="ECO:0007669"/>
    <property type="project" value="TreeGrafter"/>
</dbReference>
<feature type="region of interest" description="Disordered" evidence="13">
    <location>
        <begin position="48"/>
        <end position="113"/>
    </location>
</feature>
<dbReference type="GO" id="GO:0006272">
    <property type="term" value="P:leading strand elongation"/>
    <property type="evidence" value="ECO:0007669"/>
    <property type="project" value="TreeGrafter"/>
</dbReference>
<keyword evidence="3 12" id="KW-0808">Transferase</keyword>
<evidence type="ECO:0000256" key="9">
    <source>
        <dbReference type="ARBA" id="ARBA00022932"/>
    </source>
</evidence>
<dbReference type="InterPro" id="IPR036397">
    <property type="entry name" value="RNaseH_sf"/>
</dbReference>
<evidence type="ECO:0000259" key="16">
    <source>
        <dbReference type="Pfam" id="PF08996"/>
    </source>
</evidence>
<evidence type="ECO:0000256" key="1">
    <source>
        <dbReference type="ARBA" id="ARBA00004123"/>
    </source>
</evidence>
<comment type="similarity">
    <text evidence="2 12">Belongs to the DNA polymerase type-B family.</text>
</comment>
<dbReference type="SMART" id="SM00486">
    <property type="entry name" value="POLBc"/>
    <property type="match status" value="1"/>
</dbReference>
<keyword evidence="9 12" id="KW-0239">DNA-directed DNA polymerase</keyword>
<evidence type="ECO:0000259" key="15">
    <source>
        <dbReference type="Pfam" id="PF03104"/>
    </source>
</evidence>
<dbReference type="PANTHER" id="PTHR45861">
    <property type="entry name" value="DNA POLYMERASE ALPHA CATALYTIC SUBUNIT"/>
    <property type="match status" value="1"/>
</dbReference>
<dbReference type="GO" id="GO:0008270">
    <property type="term" value="F:zinc ion binding"/>
    <property type="evidence" value="ECO:0007669"/>
    <property type="project" value="UniProtKB-KW"/>
</dbReference>
<dbReference type="Pfam" id="PF03104">
    <property type="entry name" value="DNA_pol_B_exo1"/>
    <property type="match status" value="1"/>
</dbReference>
<comment type="subcellular location">
    <subcellularLocation>
        <location evidence="1">Nucleus</location>
    </subcellularLocation>
</comment>
<feature type="domain" description="DNA-directed DNA polymerase family B exonuclease" evidence="15">
    <location>
        <begin position="469"/>
        <end position="704"/>
    </location>
</feature>
<feature type="region of interest" description="Disordered" evidence="13">
    <location>
        <begin position="186"/>
        <end position="235"/>
    </location>
</feature>
<dbReference type="Gene3D" id="1.10.287.690">
    <property type="entry name" value="Helix hairpin bin"/>
    <property type="match status" value="1"/>
</dbReference>
<dbReference type="Pfam" id="PF12254">
    <property type="entry name" value="DNA_pol_alpha_N"/>
    <property type="match status" value="1"/>
</dbReference>
<dbReference type="FunFam" id="1.10.287.690:FF:000003">
    <property type="entry name" value="DNA polymerase"/>
    <property type="match status" value="1"/>
</dbReference>
<keyword evidence="7" id="KW-0863">Zinc-finger</keyword>
<dbReference type="GO" id="GO:0005658">
    <property type="term" value="C:alpha DNA polymerase:primase complex"/>
    <property type="evidence" value="ECO:0007669"/>
    <property type="project" value="UniProtKB-ARBA"/>
</dbReference>
<evidence type="ECO:0000256" key="11">
    <source>
        <dbReference type="ARBA" id="ARBA00023242"/>
    </source>
</evidence>
<comment type="catalytic activity">
    <reaction evidence="12">
        <text>DNA(n) + a 2'-deoxyribonucleoside 5'-triphosphate = DNA(n+1) + diphosphate</text>
        <dbReference type="Rhea" id="RHEA:22508"/>
        <dbReference type="Rhea" id="RHEA-COMP:17339"/>
        <dbReference type="Rhea" id="RHEA-COMP:17340"/>
        <dbReference type="ChEBI" id="CHEBI:33019"/>
        <dbReference type="ChEBI" id="CHEBI:61560"/>
        <dbReference type="ChEBI" id="CHEBI:173112"/>
        <dbReference type="EC" id="2.7.7.7"/>
    </reaction>
</comment>
<keyword evidence="10 12" id="KW-0238">DNA-binding</keyword>
<evidence type="ECO:0000256" key="4">
    <source>
        <dbReference type="ARBA" id="ARBA00022695"/>
    </source>
</evidence>
<dbReference type="InterPro" id="IPR012337">
    <property type="entry name" value="RNaseH-like_sf"/>
</dbReference>
<keyword evidence="5 12" id="KW-0235">DNA replication</keyword>
<dbReference type="GO" id="GO:0003697">
    <property type="term" value="F:single-stranded DNA binding"/>
    <property type="evidence" value="ECO:0007669"/>
    <property type="project" value="TreeGrafter"/>
</dbReference>
<dbReference type="GO" id="GO:0003682">
    <property type="term" value="F:chromatin binding"/>
    <property type="evidence" value="ECO:0007669"/>
    <property type="project" value="TreeGrafter"/>
</dbReference>
<evidence type="ECO:0000256" key="8">
    <source>
        <dbReference type="ARBA" id="ARBA00022833"/>
    </source>
</evidence>
<evidence type="ECO:0000256" key="12">
    <source>
        <dbReference type="RuleBase" id="RU000442"/>
    </source>
</evidence>
<evidence type="ECO:0000256" key="2">
    <source>
        <dbReference type="ARBA" id="ARBA00005755"/>
    </source>
</evidence>
<proteinExistence type="inferred from homology"/>
<protein>
    <recommendedName>
        <fullName evidence="12">DNA polymerase</fullName>
        <ecNumber evidence="12">2.7.7.7</ecNumber>
    </recommendedName>
</protein>
<organism evidence="18">
    <name type="scientific">Cacopsylla melanoneura</name>
    <dbReference type="NCBI Taxonomy" id="428564"/>
    <lineage>
        <taxon>Eukaryota</taxon>
        <taxon>Metazoa</taxon>
        <taxon>Ecdysozoa</taxon>
        <taxon>Arthropoda</taxon>
        <taxon>Hexapoda</taxon>
        <taxon>Insecta</taxon>
        <taxon>Pterygota</taxon>
        <taxon>Neoptera</taxon>
        <taxon>Paraneoptera</taxon>
        <taxon>Hemiptera</taxon>
        <taxon>Sternorrhyncha</taxon>
        <taxon>Psylloidea</taxon>
        <taxon>Psyllidae</taxon>
        <taxon>Psyllinae</taxon>
        <taxon>Cacopsylla</taxon>
    </lineage>
</organism>
<feature type="domain" description="Zinc finger DNA-directed DNA polymerase family B alpha" evidence="16">
    <location>
        <begin position="1258"/>
        <end position="1437"/>
    </location>
</feature>
<dbReference type="Gene3D" id="3.90.1600.10">
    <property type="entry name" value="Palm domain of DNA polymerase"/>
    <property type="match status" value="1"/>
</dbReference>
<evidence type="ECO:0000256" key="10">
    <source>
        <dbReference type="ARBA" id="ARBA00023125"/>
    </source>
</evidence>
<dbReference type="InterPro" id="IPR024647">
    <property type="entry name" value="DNA_pol_a_cat_su_N"/>
</dbReference>
<feature type="compositionally biased region" description="Basic and acidic residues" evidence="13">
    <location>
        <begin position="212"/>
        <end position="226"/>
    </location>
</feature>
<dbReference type="PANTHER" id="PTHR45861:SF1">
    <property type="entry name" value="DNA POLYMERASE ALPHA CATALYTIC SUBUNIT"/>
    <property type="match status" value="1"/>
</dbReference>
<dbReference type="InterPro" id="IPR043502">
    <property type="entry name" value="DNA/RNA_pol_sf"/>
</dbReference>
<evidence type="ECO:0000256" key="7">
    <source>
        <dbReference type="ARBA" id="ARBA00022771"/>
    </source>
</evidence>
<feature type="compositionally biased region" description="Basic and acidic residues" evidence="13">
    <location>
        <begin position="186"/>
        <end position="200"/>
    </location>
</feature>
<evidence type="ECO:0000256" key="3">
    <source>
        <dbReference type="ARBA" id="ARBA00022679"/>
    </source>
</evidence>
<evidence type="ECO:0000256" key="5">
    <source>
        <dbReference type="ARBA" id="ARBA00022705"/>
    </source>
</evidence>
<feature type="compositionally biased region" description="Acidic residues" evidence="13">
    <location>
        <begin position="63"/>
        <end position="74"/>
    </location>
</feature>
<keyword evidence="8" id="KW-0862">Zinc</keyword>
<dbReference type="SUPFAM" id="SSF53098">
    <property type="entry name" value="Ribonuclease H-like"/>
    <property type="match status" value="1"/>
</dbReference>
<dbReference type="InterPro" id="IPR045846">
    <property type="entry name" value="POLBc_alpha"/>
</dbReference>
<dbReference type="Pfam" id="PF00136">
    <property type="entry name" value="DNA_pol_B"/>
    <property type="match status" value="1"/>
</dbReference>
<reference evidence="18" key="1">
    <citation type="submission" date="2021-05" db="EMBL/GenBank/DDBJ databases">
        <authorList>
            <person name="Alioto T."/>
            <person name="Alioto T."/>
            <person name="Gomez Garrido J."/>
        </authorList>
    </citation>
    <scope>NUCLEOTIDE SEQUENCE</scope>
</reference>
<keyword evidence="6" id="KW-0479">Metal-binding</keyword>
<dbReference type="CDD" id="cd05776">
    <property type="entry name" value="DNA_polB_alpha_exo"/>
    <property type="match status" value="1"/>
</dbReference>
<dbReference type="CDD" id="cd05532">
    <property type="entry name" value="POLBc_alpha"/>
    <property type="match status" value="1"/>
</dbReference>
<dbReference type="InterPro" id="IPR006134">
    <property type="entry name" value="DNA-dir_DNA_pol_B_multi_dom"/>
</dbReference>
<dbReference type="GO" id="GO:0033554">
    <property type="term" value="P:cellular response to stress"/>
    <property type="evidence" value="ECO:0007669"/>
    <property type="project" value="UniProtKB-ARBA"/>
</dbReference>
<dbReference type="InterPro" id="IPR006172">
    <property type="entry name" value="DNA-dir_DNA_pol_B"/>
</dbReference>
<dbReference type="InterPro" id="IPR006133">
    <property type="entry name" value="DNA-dir_DNA_pol_B_exonuc"/>
</dbReference>
<dbReference type="SUPFAM" id="SSF56672">
    <property type="entry name" value="DNA/RNA polymerases"/>
    <property type="match status" value="1"/>
</dbReference>
<dbReference type="InterPro" id="IPR015088">
    <property type="entry name" value="Znf_DNA-dir_DNA_pol_B_alpha"/>
</dbReference>
<dbReference type="Gene3D" id="3.30.70.2820">
    <property type="match status" value="1"/>
</dbReference>
<dbReference type="GO" id="GO:0006273">
    <property type="term" value="P:lagging strand elongation"/>
    <property type="evidence" value="ECO:0007669"/>
    <property type="project" value="TreeGrafter"/>
</dbReference>
<dbReference type="NCBIfam" id="TIGR00592">
    <property type="entry name" value="pol2"/>
    <property type="match status" value="1"/>
</dbReference>
<keyword evidence="11" id="KW-0539">Nucleus</keyword>
<dbReference type="InterPro" id="IPR042087">
    <property type="entry name" value="DNA_pol_B_thumb"/>
</dbReference>
<dbReference type="PROSITE" id="PS00116">
    <property type="entry name" value="DNA_POLYMERASE_B"/>
    <property type="match status" value="1"/>
</dbReference>
<evidence type="ECO:0000259" key="14">
    <source>
        <dbReference type="Pfam" id="PF00136"/>
    </source>
</evidence>
<dbReference type="EC" id="2.7.7.7" evidence="12"/>
<accession>A0A8D8TCJ3</accession>
<dbReference type="Gene3D" id="2.40.50.730">
    <property type="match status" value="1"/>
</dbReference>
<dbReference type="InterPro" id="IPR023211">
    <property type="entry name" value="DNA_pol_palm_dom_sf"/>
</dbReference>
<dbReference type="InterPro" id="IPR038256">
    <property type="entry name" value="Pol_alpha_znc_sf"/>
</dbReference>
<dbReference type="GO" id="GO:0000166">
    <property type="term" value="F:nucleotide binding"/>
    <property type="evidence" value="ECO:0007669"/>
    <property type="project" value="InterPro"/>
</dbReference>
<dbReference type="Gene3D" id="3.30.420.10">
    <property type="entry name" value="Ribonuclease H-like superfamily/Ribonuclease H"/>
    <property type="match status" value="1"/>
</dbReference>
<evidence type="ECO:0000259" key="17">
    <source>
        <dbReference type="Pfam" id="PF12254"/>
    </source>
</evidence>
<evidence type="ECO:0000256" key="13">
    <source>
        <dbReference type="SAM" id="MobiDB-lite"/>
    </source>
</evidence>
<dbReference type="Pfam" id="PF08996">
    <property type="entry name" value="zf-DNA_Pol"/>
    <property type="match status" value="1"/>
</dbReference>
<evidence type="ECO:0000256" key="6">
    <source>
        <dbReference type="ARBA" id="ARBA00022723"/>
    </source>
</evidence>
<dbReference type="GO" id="GO:0003887">
    <property type="term" value="F:DNA-directed DNA polymerase activity"/>
    <property type="evidence" value="ECO:0007669"/>
    <property type="project" value="UniProtKB-KW"/>
</dbReference>
<dbReference type="PRINTS" id="PR00106">
    <property type="entry name" value="DNAPOLB"/>
</dbReference>
<dbReference type="GO" id="GO:1902975">
    <property type="term" value="P:mitotic DNA replication initiation"/>
    <property type="evidence" value="ECO:0007669"/>
    <property type="project" value="InterPro"/>
</dbReference>